<evidence type="ECO:0000256" key="3">
    <source>
        <dbReference type="ARBA" id="ARBA00022857"/>
    </source>
</evidence>
<dbReference type="InterPro" id="IPR020829">
    <property type="entry name" value="GlycerAld_3-P_DH_cat"/>
</dbReference>
<dbReference type="AlphaFoldDB" id="A0A1H5YD95"/>
<dbReference type="PIRSF" id="PIRSF000149">
    <property type="entry name" value="GAP_DH"/>
    <property type="match status" value="1"/>
</dbReference>
<dbReference type="InterPro" id="IPR020828">
    <property type="entry name" value="GlycerAld_3-P_DH_NAD(P)-bd"/>
</dbReference>
<feature type="active site" description="Nucleophile" evidence="7">
    <location>
        <position position="181"/>
    </location>
</feature>
<feature type="binding site" evidence="8">
    <location>
        <begin position="180"/>
        <end position="182"/>
    </location>
    <ligand>
        <name>D-glyceraldehyde 3-phosphate</name>
        <dbReference type="ChEBI" id="CHEBI:59776"/>
    </ligand>
</feature>
<evidence type="ECO:0000313" key="14">
    <source>
        <dbReference type="Proteomes" id="UP000236740"/>
    </source>
</evidence>
<accession>A0A1H5YD95</accession>
<dbReference type="GO" id="GO:0043891">
    <property type="term" value="F:glyceraldehyde-3-phosphate dehydrogenase [NAD(P)+] (phosphorylating) activity"/>
    <property type="evidence" value="ECO:0007669"/>
    <property type="project" value="UniProtKB-EC"/>
</dbReference>
<evidence type="ECO:0000256" key="10">
    <source>
        <dbReference type="PIRSR" id="PIRSR000149-4"/>
    </source>
</evidence>
<evidence type="ECO:0000256" key="8">
    <source>
        <dbReference type="PIRSR" id="PIRSR000149-2"/>
    </source>
</evidence>
<dbReference type="EMBL" id="FNVN01000002">
    <property type="protein sequence ID" value="SEG21597.1"/>
    <property type="molecule type" value="Genomic_DNA"/>
</dbReference>
<sequence length="364" mass="38898">MTPGFKYEDEVYSVMSERSNLSTGAAVDDSETVRVGLNGFGRIGRNVFRAVREHPKVELVGINDVMDFDDMAYLAKYDTVMGRADDVSREGDSLVAGDTSVPLYNVQDPTNLPWDDLDVDVALECTGIFRTKEDASAHLDAGADKVVISAPPKGEEPVKQIVYGVNHDEYAGEDVVSNASCTTNSVSPVAKVLDDEFGIESGLLTTVHAYTGSQNLVDGPMSKTRRGRAAAENIVPTSTGAAAATTEILPQLEGKLDGMAIRVPVPNGSITELVVSLDAAPSTGEINDAFRDAADSGPLAGVLGYTDDEVVSTDILGLPFSSTVDLNSTNQVNDGGLYKILTWYDNEYGFSNRMLDVAHYVTHD</sequence>
<dbReference type="InterPro" id="IPR036291">
    <property type="entry name" value="NAD(P)-bd_dom_sf"/>
</dbReference>
<evidence type="ECO:0000313" key="13">
    <source>
        <dbReference type="EMBL" id="SEG21597.1"/>
    </source>
</evidence>
<evidence type="ECO:0000256" key="1">
    <source>
        <dbReference type="ARBA" id="ARBA00007406"/>
    </source>
</evidence>
<feature type="site" description="Activates thiol group during catalysis" evidence="10">
    <location>
        <position position="208"/>
    </location>
</feature>
<dbReference type="PRINTS" id="PR00078">
    <property type="entry name" value="G3PDHDRGNASE"/>
</dbReference>
<dbReference type="Proteomes" id="UP000236740">
    <property type="component" value="Unassembled WGS sequence"/>
</dbReference>
<dbReference type="CDD" id="cd05214">
    <property type="entry name" value="GAPDH_I_N"/>
    <property type="match status" value="1"/>
</dbReference>
<evidence type="ECO:0000256" key="11">
    <source>
        <dbReference type="RuleBase" id="RU000397"/>
    </source>
</evidence>
<evidence type="ECO:0000256" key="7">
    <source>
        <dbReference type="PIRSR" id="PIRSR000149-1"/>
    </source>
</evidence>
<feature type="binding site" evidence="9">
    <location>
        <begin position="42"/>
        <end position="43"/>
    </location>
    <ligand>
        <name>NAD(+)</name>
        <dbReference type="ChEBI" id="CHEBI:57540"/>
    </ligand>
</feature>
<protein>
    <recommendedName>
        <fullName evidence="2">glyceraldehyde-3-phosphate dehydrogenase (NAD(P)(+)) (phosphorylating)</fullName>
        <ecNumber evidence="2">1.2.1.59</ecNumber>
    </recommendedName>
</protein>
<evidence type="ECO:0000256" key="5">
    <source>
        <dbReference type="ARBA" id="ARBA00048067"/>
    </source>
</evidence>
<dbReference type="Pfam" id="PF02800">
    <property type="entry name" value="Gp_dh_C"/>
    <property type="match status" value="1"/>
</dbReference>
<feature type="binding site" evidence="9">
    <location>
        <position position="64"/>
    </location>
    <ligand>
        <name>NAD(+)</name>
        <dbReference type="ChEBI" id="CHEBI:57540"/>
    </ligand>
</feature>
<feature type="domain" description="Glyceraldehyde 3-phosphate dehydrogenase NAD(P) binding" evidence="12">
    <location>
        <begin position="33"/>
        <end position="181"/>
    </location>
</feature>
<feature type="binding site" evidence="9">
    <location>
        <position position="346"/>
    </location>
    <ligand>
        <name>NAD(+)</name>
        <dbReference type="ChEBI" id="CHEBI:57540"/>
    </ligand>
</feature>
<dbReference type="Gene3D" id="3.30.360.10">
    <property type="entry name" value="Dihydrodipicolinate Reductase, domain 2"/>
    <property type="match status" value="1"/>
</dbReference>
<dbReference type="Pfam" id="PF00044">
    <property type="entry name" value="Gp_dh_N"/>
    <property type="match status" value="1"/>
</dbReference>
<dbReference type="PANTHER" id="PTHR43148">
    <property type="entry name" value="GLYCERALDEHYDE-3-PHOSPHATE DEHYDROGENASE 2"/>
    <property type="match status" value="1"/>
</dbReference>
<evidence type="ECO:0000256" key="2">
    <source>
        <dbReference type="ARBA" id="ARBA00013024"/>
    </source>
</evidence>
<evidence type="ECO:0000256" key="6">
    <source>
        <dbReference type="ARBA" id="ARBA00048853"/>
    </source>
</evidence>
<feature type="binding site" evidence="8">
    <location>
        <begin position="239"/>
        <end position="240"/>
    </location>
    <ligand>
        <name>D-glyceraldehyde 3-phosphate</name>
        <dbReference type="ChEBI" id="CHEBI:59776"/>
    </ligand>
</feature>
<evidence type="ECO:0000256" key="9">
    <source>
        <dbReference type="PIRSR" id="PIRSR000149-3"/>
    </source>
</evidence>
<organism evidence="13 14">
    <name type="scientific">Halobellus limi</name>
    <dbReference type="NCBI Taxonomy" id="699433"/>
    <lineage>
        <taxon>Archaea</taxon>
        <taxon>Methanobacteriati</taxon>
        <taxon>Methanobacteriota</taxon>
        <taxon>Stenosarchaea group</taxon>
        <taxon>Halobacteria</taxon>
        <taxon>Halobacteriales</taxon>
        <taxon>Haloferacaceae</taxon>
        <taxon>Halobellus</taxon>
    </lineage>
</organism>
<dbReference type="Gene3D" id="3.40.50.720">
    <property type="entry name" value="NAD(P)-binding Rossmann-like Domain"/>
    <property type="match status" value="1"/>
</dbReference>
<dbReference type="FunFam" id="3.40.50.720:FF:000001">
    <property type="entry name" value="Glyceraldehyde-3-phosphate dehydrogenase"/>
    <property type="match status" value="1"/>
</dbReference>
<dbReference type="EC" id="1.2.1.59" evidence="2"/>
<dbReference type="NCBIfam" id="TIGR01534">
    <property type="entry name" value="GAPDH-I"/>
    <property type="match status" value="1"/>
</dbReference>
<name>A0A1H5YD95_9EURY</name>
<keyword evidence="9" id="KW-0520">NAD</keyword>
<dbReference type="CDD" id="cd18126">
    <property type="entry name" value="GAPDH_I_C"/>
    <property type="match status" value="1"/>
</dbReference>
<proteinExistence type="inferred from homology"/>
<dbReference type="SUPFAM" id="SSF51735">
    <property type="entry name" value="NAD(P)-binding Rossmann-fold domains"/>
    <property type="match status" value="1"/>
</dbReference>
<dbReference type="FunFam" id="3.30.360.10:FF:000002">
    <property type="entry name" value="Glyceraldehyde-3-phosphate dehydrogenase"/>
    <property type="match status" value="1"/>
</dbReference>
<keyword evidence="14" id="KW-1185">Reference proteome</keyword>
<keyword evidence="3" id="KW-0521">NADP</keyword>
<keyword evidence="4" id="KW-0560">Oxidoreductase</keyword>
<evidence type="ECO:0000256" key="4">
    <source>
        <dbReference type="ARBA" id="ARBA00023002"/>
    </source>
</evidence>
<reference evidence="13 14" key="1">
    <citation type="submission" date="2016-10" db="EMBL/GenBank/DDBJ databases">
        <authorList>
            <person name="de Groot N.N."/>
        </authorList>
    </citation>
    <scope>NUCLEOTIDE SEQUENCE [LARGE SCALE GENOMIC DNA]</scope>
    <source>
        <strain evidence="13 14">CGMCC 1.10331</strain>
    </source>
</reference>
<feature type="binding site" evidence="9">
    <location>
        <position position="149"/>
    </location>
    <ligand>
        <name>NAD(+)</name>
        <dbReference type="ChEBI" id="CHEBI:57540"/>
    </ligand>
</feature>
<dbReference type="InterPro" id="IPR020831">
    <property type="entry name" value="GlycerAld/Erythrose_P_DH"/>
</dbReference>
<feature type="binding site" evidence="8">
    <location>
        <position position="211"/>
    </location>
    <ligand>
        <name>D-glyceraldehyde 3-phosphate</name>
        <dbReference type="ChEBI" id="CHEBI:59776"/>
    </ligand>
</feature>
<dbReference type="InterPro" id="IPR006424">
    <property type="entry name" value="Glyceraldehyde-3-P_DH_1"/>
</dbReference>
<gene>
    <name evidence="13" type="ORF">SAMN04488133_1532</name>
</gene>
<dbReference type="SUPFAM" id="SSF55347">
    <property type="entry name" value="Glyceraldehyde-3-phosphate dehydrogenase-like, C-terminal domain"/>
    <property type="match status" value="1"/>
</dbReference>
<keyword evidence="9" id="KW-0547">Nucleotide-binding</keyword>
<dbReference type="SMART" id="SM00846">
    <property type="entry name" value="Gp_dh_N"/>
    <property type="match status" value="1"/>
</dbReference>
<comment type="catalytic activity">
    <reaction evidence="5">
        <text>D-glyceraldehyde 3-phosphate + phosphate + NADP(+) = (2R)-3-phospho-glyceroyl phosphate + NADPH + H(+)</text>
        <dbReference type="Rhea" id="RHEA:10296"/>
        <dbReference type="ChEBI" id="CHEBI:15378"/>
        <dbReference type="ChEBI" id="CHEBI:43474"/>
        <dbReference type="ChEBI" id="CHEBI:57604"/>
        <dbReference type="ChEBI" id="CHEBI:57783"/>
        <dbReference type="ChEBI" id="CHEBI:58349"/>
        <dbReference type="ChEBI" id="CHEBI:59776"/>
        <dbReference type="EC" id="1.2.1.59"/>
    </reaction>
</comment>
<dbReference type="GO" id="GO:0050661">
    <property type="term" value="F:NADP binding"/>
    <property type="evidence" value="ECO:0007669"/>
    <property type="project" value="InterPro"/>
</dbReference>
<comment type="similarity">
    <text evidence="1 11">Belongs to the glyceraldehyde-3-phosphate dehydrogenase family.</text>
</comment>
<dbReference type="GO" id="GO:0006006">
    <property type="term" value="P:glucose metabolic process"/>
    <property type="evidence" value="ECO:0007669"/>
    <property type="project" value="InterPro"/>
</dbReference>
<evidence type="ECO:0000259" key="12">
    <source>
        <dbReference type="SMART" id="SM00846"/>
    </source>
</evidence>
<dbReference type="GO" id="GO:0051287">
    <property type="term" value="F:NAD binding"/>
    <property type="evidence" value="ECO:0007669"/>
    <property type="project" value="InterPro"/>
</dbReference>
<comment type="catalytic activity">
    <reaction evidence="6">
        <text>D-glyceraldehyde 3-phosphate + phosphate + NAD(+) = (2R)-3-phospho-glyceroyl phosphate + NADH + H(+)</text>
        <dbReference type="Rhea" id="RHEA:10300"/>
        <dbReference type="ChEBI" id="CHEBI:15378"/>
        <dbReference type="ChEBI" id="CHEBI:43474"/>
        <dbReference type="ChEBI" id="CHEBI:57540"/>
        <dbReference type="ChEBI" id="CHEBI:57604"/>
        <dbReference type="ChEBI" id="CHEBI:57945"/>
        <dbReference type="ChEBI" id="CHEBI:59776"/>
        <dbReference type="EC" id="1.2.1.59"/>
    </reaction>
</comment>
<feature type="binding site" evidence="8">
    <location>
        <position position="262"/>
    </location>
    <ligand>
        <name>D-glyceraldehyde 3-phosphate</name>
        <dbReference type="ChEBI" id="CHEBI:59776"/>
    </ligand>
</feature>